<dbReference type="InterPro" id="IPR050679">
    <property type="entry name" value="Bact_HTH_transcr_reg"/>
</dbReference>
<dbReference type="PANTHER" id="PTHR44846:SF1">
    <property type="entry name" value="MANNOSYL-D-GLYCERATE TRANSPORT_METABOLISM SYSTEM REPRESSOR MNGR-RELATED"/>
    <property type="match status" value="1"/>
</dbReference>
<dbReference type="Pfam" id="PF00392">
    <property type="entry name" value="GntR"/>
    <property type="match status" value="1"/>
</dbReference>
<evidence type="ECO:0000313" key="6">
    <source>
        <dbReference type="Proteomes" id="UP000199128"/>
    </source>
</evidence>
<reference evidence="6" key="1">
    <citation type="submission" date="2016-10" db="EMBL/GenBank/DDBJ databases">
        <authorList>
            <person name="Varghese N."/>
            <person name="Submissions S."/>
        </authorList>
    </citation>
    <scope>NUCLEOTIDE SEQUENCE [LARGE SCALE GENOMIC DNA]</scope>
    <source>
        <strain evidence="6">KHGC19</strain>
    </source>
</reference>
<name>A0A1H9PF82_9ACTN</name>
<evidence type="ECO:0000256" key="3">
    <source>
        <dbReference type="ARBA" id="ARBA00023163"/>
    </source>
</evidence>
<dbReference type="InterPro" id="IPR036388">
    <property type="entry name" value="WH-like_DNA-bd_sf"/>
</dbReference>
<dbReference type="InterPro" id="IPR028978">
    <property type="entry name" value="Chorismate_lyase_/UTRA_dom_sf"/>
</dbReference>
<dbReference type="SUPFAM" id="SSF64288">
    <property type="entry name" value="Chorismate lyase-like"/>
    <property type="match status" value="1"/>
</dbReference>
<dbReference type="Proteomes" id="UP000199128">
    <property type="component" value="Unassembled WGS sequence"/>
</dbReference>
<dbReference type="GO" id="GO:0045892">
    <property type="term" value="P:negative regulation of DNA-templated transcription"/>
    <property type="evidence" value="ECO:0007669"/>
    <property type="project" value="TreeGrafter"/>
</dbReference>
<proteinExistence type="predicted"/>
<dbReference type="PRINTS" id="PR00035">
    <property type="entry name" value="HTHGNTR"/>
</dbReference>
<dbReference type="Gene3D" id="1.10.10.10">
    <property type="entry name" value="Winged helix-like DNA-binding domain superfamily/Winged helix DNA-binding domain"/>
    <property type="match status" value="1"/>
</dbReference>
<evidence type="ECO:0000259" key="4">
    <source>
        <dbReference type="PROSITE" id="PS50949"/>
    </source>
</evidence>
<evidence type="ECO:0000256" key="1">
    <source>
        <dbReference type="ARBA" id="ARBA00023015"/>
    </source>
</evidence>
<dbReference type="EMBL" id="FOGP01000003">
    <property type="protein sequence ID" value="SER46797.1"/>
    <property type="molecule type" value="Genomic_DNA"/>
</dbReference>
<dbReference type="InterPro" id="IPR036390">
    <property type="entry name" value="WH_DNA-bd_sf"/>
</dbReference>
<keyword evidence="2" id="KW-0238">DNA-binding</keyword>
<keyword evidence="3" id="KW-0804">Transcription</keyword>
<dbReference type="GO" id="GO:0003700">
    <property type="term" value="F:DNA-binding transcription factor activity"/>
    <property type="evidence" value="ECO:0007669"/>
    <property type="project" value="InterPro"/>
</dbReference>
<evidence type="ECO:0000256" key="2">
    <source>
        <dbReference type="ARBA" id="ARBA00023125"/>
    </source>
</evidence>
<sequence length="242" mass="27065">MRLVEASLTPLYQQVMDSIKDDVDSGKYQTGQRIPSEGELSQIYSVSRITVRRAVSELVDRGYLTKMRGKGTFVSRPKLERKICQTSEVQSFSDTCAEGNRVPGAKVLGVELVEAHASVAAFLGLAEGERLVHVRRLRTADGVPIMIENNYYPLREFAFLLCADLEDKSIFKFVEQESGRRPEGDERCTLEIVHAGSREAADLGVTMGEPLFLETVFFTDQEGKPFFVGKQRIVGSLYVFDI</sequence>
<dbReference type="InterPro" id="IPR000524">
    <property type="entry name" value="Tscrpt_reg_HTH_GntR"/>
</dbReference>
<gene>
    <name evidence="5" type="ORF">SAMN05216446_0911</name>
</gene>
<accession>A0A1H9PF82</accession>
<dbReference type="InterPro" id="IPR011663">
    <property type="entry name" value="UTRA"/>
</dbReference>
<organism evidence="5 6">
    <name type="scientific">Parafannyhessea umbonata</name>
    <dbReference type="NCBI Taxonomy" id="604330"/>
    <lineage>
        <taxon>Bacteria</taxon>
        <taxon>Bacillati</taxon>
        <taxon>Actinomycetota</taxon>
        <taxon>Coriobacteriia</taxon>
        <taxon>Coriobacteriales</taxon>
        <taxon>Atopobiaceae</taxon>
        <taxon>Parafannyhessea</taxon>
    </lineage>
</organism>
<dbReference type="GO" id="GO:0003677">
    <property type="term" value="F:DNA binding"/>
    <property type="evidence" value="ECO:0007669"/>
    <property type="project" value="UniProtKB-KW"/>
</dbReference>
<dbReference type="SUPFAM" id="SSF46785">
    <property type="entry name" value="Winged helix' DNA-binding domain"/>
    <property type="match status" value="1"/>
</dbReference>
<dbReference type="SMART" id="SM00866">
    <property type="entry name" value="UTRA"/>
    <property type="match status" value="1"/>
</dbReference>
<dbReference type="CDD" id="cd07377">
    <property type="entry name" value="WHTH_GntR"/>
    <property type="match status" value="1"/>
</dbReference>
<dbReference type="SMART" id="SM00345">
    <property type="entry name" value="HTH_GNTR"/>
    <property type="match status" value="1"/>
</dbReference>
<dbReference type="FunFam" id="1.10.10.10:FF:000079">
    <property type="entry name" value="GntR family transcriptional regulator"/>
    <property type="match status" value="1"/>
</dbReference>
<feature type="domain" description="HTH gntR-type" evidence="4">
    <location>
        <begin position="9"/>
        <end position="77"/>
    </location>
</feature>
<protein>
    <submittedName>
        <fullName evidence="5">Transcriptional regulator, GntR family</fullName>
    </submittedName>
</protein>
<dbReference type="Gene3D" id="3.40.1410.10">
    <property type="entry name" value="Chorismate lyase-like"/>
    <property type="match status" value="1"/>
</dbReference>
<dbReference type="Pfam" id="PF07702">
    <property type="entry name" value="UTRA"/>
    <property type="match status" value="1"/>
</dbReference>
<dbReference type="RefSeq" id="WP_091008740.1">
    <property type="nucleotide sequence ID" value="NZ_FOGP01000003.1"/>
</dbReference>
<keyword evidence="1" id="KW-0805">Transcription regulation</keyword>
<evidence type="ECO:0000313" key="5">
    <source>
        <dbReference type="EMBL" id="SER46797.1"/>
    </source>
</evidence>
<dbReference type="PROSITE" id="PS50949">
    <property type="entry name" value="HTH_GNTR"/>
    <property type="match status" value="1"/>
</dbReference>
<dbReference type="PANTHER" id="PTHR44846">
    <property type="entry name" value="MANNOSYL-D-GLYCERATE TRANSPORT/METABOLISM SYSTEM REPRESSOR MNGR-RELATED"/>
    <property type="match status" value="1"/>
</dbReference>
<dbReference type="AlphaFoldDB" id="A0A1H9PF82"/>